<evidence type="ECO:0000313" key="6">
    <source>
        <dbReference type="Proteomes" id="UP000480548"/>
    </source>
</evidence>
<accession>A0A7C8JVU6</accession>
<organism evidence="5 6">
    <name type="scientific">Orbilia oligospora</name>
    <name type="common">Nematode-trapping fungus</name>
    <name type="synonym">Arthrobotrys oligospora</name>
    <dbReference type="NCBI Taxonomy" id="2813651"/>
    <lineage>
        <taxon>Eukaryota</taxon>
        <taxon>Fungi</taxon>
        <taxon>Dikarya</taxon>
        <taxon>Ascomycota</taxon>
        <taxon>Pezizomycotina</taxon>
        <taxon>Orbiliomycetes</taxon>
        <taxon>Orbiliales</taxon>
        <taxon>Orbiliaceae</taxon>
        <taxon>Orbilia</taxon>
    </lineage>
</organism>
<keyword evidence="3" id="KW-1133">Transmembrane helix</keyword>
<evidence type="ECO:0000256" key="2">
    <source>
        <dbReference type="ARBA" id="ARBA00022692"/>
    </source>
</evidence>
<proteinExistence type="predicted"/>
<dbReference type="GO" id="GO:0016020">
    <property type="term" value="C:membrane"/>
    <property type="evidence" value="ECO:0007669"/>
    <property type="project" value="UniProtKB-SubCell"/>
</dbReference>
<dbReference type="SUPFAM" id="SSF161084">
    <property type="entry name" value="MAPEG domain-like"/>
    <property type="match status" value="1"/>
</dbReference>
<evidence type="ECO:0000256" key="4">
    <source>
        <dbReference type="ARBA" id="ARBA00023136"/>
    </source>
</evidence>
<evidence type="ECO:0000313" key="5">
    <source>
        <dbReference type="EMBL" id="KAF3146602.1"/>
    </source>
</evidence>
<protein>
    <submittedName>
        <fullName evidence="5">Uncharacterized protein</fullName>
    </submittedName>
</protein>
<evidence type="ECO:0000256" key="1">
    <source>
        <dbReference type="ARBA" id="ARBA00004370"/>
    </source>
</evidence>
<comment type="subcellular location">
    <subcellularLocation>
        <location evidence="1">Membrane</location>
    </subcellularLocation>
</comment>
<dbReference type="InterPro" id="IPR001129">
    <property type="entry name" value="Membr-assoc_MAPEG"/>
</dbReference>
<dbReference type="Pfam" id="PF01124">
    <property type="entry name" value="MAPEG"/>
    <property type="match status" value="1"/>
</dbReference>
<evidence type="ECO:0000256" key="3">
    <source>
        <dbReference type="ARBA" id="ARBA00022989"/>
    </source>
</evidence>
<reference evidence="5 6" key="1">
    <citation type="submission" date="2019-06" db="EMBL/GenBank/DDBJ databases">
        <authorList>
            <person name="Palmer J.M."/>
        </authorList>
    </citation>
    <scope>NUCLEOTIDE SEQUENCE [LARGE SCALE GENOMIC DNA]</scope>
    <source>
        <strain evidence="5 6">TWF703</strain>
    </source>
</reference>
<gene>
    <name evidence="5" type="ORF">TWF703_003872</name>
</gene>
<keyword evidence="4" id="KW-0472">Membrane</keyword>
<dbReference type="EMBL" id="WIQZ01000002">
    <property type="protein sequence ID" value="KAF3146602.1"/>
    <property type="molecule type" value="Genomic_DNA"/>
</dbReference>
<dbReference type="AlphaFoldDB" id="A0A7C8JVU6"/>
<dbReference type="InterPro" id="IPR023352">
    <property type="entry name" value="MAPEG-like_dom_sf"/>
</dbReference>
<dbReference type="Gene3D" id="1.20.120.550">
    <property type="entry name" value="Membrane associated eicosanoid/glutathione metabolism-like domain"/>
    <property type="match status" value="1"/>
</dbReference>
<dbReference type="Proteomes" id="UP000480548">
    <property type="component" value="Unassembled WGS sequence"/>
</dbReference>
<name>A0A7C8JVU6_ORBOL</name>
<comment type="caution">
    <text evidence="5">The sequence shown here is derived from an EMBL/GenBank/DDBJ whole genome shotgun (WGS) entry which is preliminary data.</text>
</comment>
<keyword evidence="2" id="KW-0812">Transmembrane</keyword>
<sequence>MSSFSTQMLGPIVGLNLWTFVIEGWMYATRIPATVRAQKTGKLTMRPDMTKEEYNGALPANVRWKADNYNHLMEQPLQFYAIALVVAQLGRGNKVDLGLAWAYVGIRVVHSLVQCLSNKIPTRFGIFLASSGVLAALTPHLIPNTGDATANP</sequence>